<evidence type="ECO:0000259" key="3">
    <source>
        <dbReference type="PROSITE" id="PS50110"/>
    </source>
</evidence>
<accession>A0A1X1EMN2</accession>
<comment type="caution">
    <text evidence="4">The sequence shown here is derived from an EMBL/GenBank/DDBJ whole genome shotgun (WGS) entry which is preliminary data.</text>
</comment>
<proteinExistence type="predicted"/>
<evidence type="ECO:0000313" key="5">
    <source>
        <dbReference type="Proteomes" id="UP000193749"/>
    </source>
</evidence>
<feature type="domain" description="Response regulatory" evidence="3">
    <location>
        <begin position="6"/>
        <end position="121"/>
    </location>
</feature>
<dbReference type="InterPro" id="IPR050595">
    <property type="entry name" value="Bact_response_regulator"/>
</dbReference>
<dbReference type="InterPro" id="IPR011006">
    <property type="entry name" value="CheY-like_superfamily"/>
</dbReference>
<dbReference type="EMBL" id="MLJI01000002">
    <property type="protein sequence ID" value="ORM90034.1"/>
    <property type="molecule type" value="Genomic_DNA"/>
</dbReference>
<feature type="modified residue" description="4-aspartylphosphate" evidence="2">
    <location>
        <position position="56"/>
    </location>
</feature>
<dbReference type="AlphaFoldDB" id="A0A1X1EMN2"/>
<sequence length="128" mass="14228">MQQSQRIVVVDDERSVRNGLTNLLQSEGYLTKAFGSAESLLGDEATMANAALFIIDVQLKGMDGFELFINLTRRLINPPGIMISGNGDENMLRYAINLGAIAFLSKPIEIDTLFEHIRHEFSSRAARQ</sequence>
<dbReference type="Gene3D" id="3.40.50.2300">
    <property type="match status" value="1"/>
</dbReference>
<keyword evidence="1 2" id="KW-0597">Phosphoprotein</keyword>
<dbReference type="InterPro" id="IPR001789">
    <property type="entry name" value="Sig_transdc_resp-reg_receiver"/>
</dbReference>
<dbReference type="Proteomes" id="UP000193749">
    <property type="component" value="Unassembled WGS sequence"/>
</dbReference>
<gene>
    <name evidence="4" type="ORF">HA50_26005</name>
</gene>
<evidence type="ECO:0000313" key="4">
    <source>
        <dbReference type="EMBL" id="ORM90034.1"/>
    </source>
</evidence>
<protein>
    <submittedName>
        <fullName evidence="4">Response regulator</fullName>
    </submittedName>
</protein>
<reference evidence="4 5" key="1">
    <citation type="journal article" date="2017" name="Antonie Van Leeuwenhoek">
        <title>Phylogenomic resolution of the bacterial genus Pantoea and its relationship with Erwinia and Tatumella.</title>
        <authorList>
            <person name="Palmer M."/>
            <person name="Steenkamp E.T."/>
            <person name="Coetzee M.P."/>
            <person name="Chan W.Y."/>
            <person name="van Zyl E."/>
            <person name="De Maayer P."/>
            <person name="Coutinho T.A."/>
            <person name="Blom J."/>
            <person name="Smits T.H."/>
            <person name="Duffy B."/>
            <person name="Venter S.N."/>
        </authorList>
    </citation>
    <scope>NUCLEOTIDE SEQUENCE [LARGE SCALE GENOMIC DNA]</scope>
    <source>
        <strain evidence="4 5">LMG 2657</strain>
    </source>
</reference>
<dbReference type="PROSITE" id="PS50110">
    <property type="entry name" value="RESPONSE_REGULATORY"/>
    <property type="match status" value="1"/>
</dbReference>
<dbReference type="SMART" id="SM00448">
    <property type="entry name" value="REC"/>
    <property type="match status" value="1"/>
</dbReference>
<dbReference type="PANTHER" id="PTHR44591:SF25">
    <property type="entry name" value="CHEMOTAXIS TWO-COMPONENT RESPONSE REGULATOR"/>
    <property type="match status" value="1"/>
</dbReference>
<organism evidence="4 5">
    <name type="scientific">Pantoea cypripedii</name>
    <name type="common">Pectobacterium cypripedii</name>
    <name type="synonym">Erwinia cypripedii</name>
    <dbReference type="NCBI Taxonomy" id="55209"/>
    <lineage>
        <taxon>Bacteria</taxon>
        <taxon>Pseudomonadati</taxon>
        <taxon>Pseudomonadota</taxon>
        <taxon>Gammaproteobacteria</taxon>
        <taxon>Enterobacterales</taxon>
        <taxon>Erwiniaceae</taxon>
        <taxon>Pantoea</taxon>
    </lineage>
</organism>
<dbReference type="PANTHER" id="PTHR44591">
    <property type="entry name" value="STRESS RESPONSE REGULATOR PROTEIN 1"/>
    <property type="match status" value="1"/>
</dbReference>
<dbReference type="RefSeq" id="WP_084879754.1">
    <property type="nucleotide sequence ID" value="NZ_JAGGMY010000002.1"/>
</dbReference>
<evidence type="ECO:0000256" key="2">
    <source>
        <dbReference type="PROSITE-ProRule" id="PRU00169"/>
    </source>
</evidence>
<dbReference type="STRING" id="55209.HA50_26005"/>
<dbReference type="GO" id="GO:0000160">
    <property type="term" value="P:phosphorelay signal transduction system"/>
    <property type="evidence" value="ECO:0007669"/>
    <property type="project" value="InterPro"/>
</dbReference>
<evidence type="ECO:0000256" key="1">
    <source>
        <dbReference type="ARBA" id="ARBA00022553"/>
    </source>
</evidence>
<dbReference type="Pfam" id="PF00072">
    <property type="entry name" value="Response_reg"/>
    <property type="match status" value="1"/>
</dbReference>
<keyword evidence="5" id="KW-1185">Reference proteome</keyword>
<dbReference type="SUPFAM" id="SSF52172">
    <property type="entry name" value="CheY-like"/>
    <property type="match status" value="1"/>
</dbReference>
<name>A0A1X1EMN2_PANCY</name>
<dbReference type="OrthoDB" id="9802186at2"/>